<evidence type="ECO:0000313" key="2">
    <source>
        <dbReference type="Proteomes" id="UP001341840"/>
    </source>
</evidence>
<organism evidence="1 2">
    <name type="scientific">Stylosanthes scabra</name>
    <dbReference type="NCBI Taxonomy" id="79078"/>
    <lineage>
        <taxon>Eukaryota</taxon>
        <taxon>Viridiplantae</taxon>
        <taxon>Streptophyta</taxon>
        <taxon>Embryophyta</taxon>
        <taxon>Tracheophyta</taxon>
        <taxon>Spermatophyta</taxon>
        <taxon>Magnoliopsida</taxon>
        <taxon>eudicotyledons</taxon>
        <taxon>Gunneridae</taxon>
        <taxon>Pentapetalae</taxon>
        <taxon>rosids</taxon>
        <taxon>fabids</taxon>
        <taxon>Fabales</taxon>
        <taxon>Fabaceae</taxon>
        <taxon>Papilionoideae</taxon>
        <taxon>50 kb inversion clade</taxon>
        <taxon>dalbergioids sensu lato</taxon>
        <taxon>Dalbergieae</taxon>
        <taxon>Pterocarpus clade</taxon>
        <taxon>Stylosanthes</taxon>
    </lineage>
</organism>
<protein>
    <submittedName>
        <fullName evidence="1">Uncharacterized protein</fullName>
    </submittedName>
</protein>
<dbReference type="Proteomes" id="UP001341840">
    <property type="component" value="Unassembled WGS sequence"/>
</dbReference>
<reference evidence="1 2" key="1">
    <citation type="journal article" date="2023" name="Plants (Basel)">
        <title>Bridging the Gap: Combining Genomics and Transcriptomics Approaches to Understand Stylosanthes scabra, an Orphan Legume from the Brazilian Caatinga.</title>
        <authorList>
            <person name="Ferreira-Neto J.R.C."/>
            <person name="da Silva M.D."/>
            <person name="Binneck E."/>
            <person name="de Melo N.F."/>
            <person name="da Silva R.H."/>
            <person name="de Melo A.L.T.M."/>
            <person name="Pandolfi V."/>
            <person name="Bustamante F.O."/>
            <person name="Brasileiro-Vidal A.C."/>
            <person name="Benko-Iseppon A.M."/>
        </authorList>
    </citation>
    <scope>NUCLEOTIDE SEQUENCE [LARGE SCALE GENOMIC DNA]</scope>
    <source>
        <tissue evidence="1">Leaves</tissue>
    </source>
</reference>
<gene>
    <name evidence="1" type="ORF">PIB30_075202</name>
</gene>
<accession>A0ABU6QQ03</accession>
<keyword evidence="2" id="KW-1185">Reference proteome</keyword>
<comment type="caution">
    <text evidence="1">The sequence shown here is derived from an EMBL/GenBank/DDBJ whole genome shotgun (WGS) entry which is preliminary data.</text>
</comment>
<evidence type="ECO:0000313" key="1">
    <source>
        <dbReference type="EMBL" id="MED6113903.1"/>
    </source>
</evidence>
<dbReference type="EMBL" id="JASCZI010000953">
    <property type="protein sequence ID" value="MED6113903.1"/>
    <property type="molecule type" value="Genomic_DNA"/>
</dbReference>
<name>A0ABU6QQ03_9FABA</name>
<sequence length="117" mass="12949">MLSLRQQQIIRSSKCLWGLCIHVGHWLTSRLTVVARGIFADDLATNLEIVYDRGRLIGPPGKYERWSSIASSGPVGLGYDNRPGTGSSLESWRSIHEEGRMSSFSKSSSLPLCIVEN</sequence>
<proteinExistence type="predicted"/>